<dbReference type="Proteomes" id="UP001487296">
    <property type="component" value="Unassembled WGS sequence"/>
</dbReference>
<evidence type="ECO:0000313" key="4">
    <source>
        <dbReference type="Proteomes" id="UP001487296"/>
    </source>
</evidence>
<evidence type="ECO:0000313" key="3">
    <source>
        <dbReference type="EMBL" id="MEQ2486517.1"/>
    </source>
</evidence>
<dbReference type="NCBIfam" id="TIGR03296">
    <property type="entry name" value="M6dom_TIGR03296"/>
    <property type="match status" value="1"/>
</dbReference>
<dbReference type="InterPro" id="IPR008757">
    <property type="entry name" value="Peptidase_M6-like_domain"/>
</dbReference>
<protein>
    <submittedName>
        <fullName evidence="3">M6 family metalloprotease domain-containing protein</fullName>
    </submittedName>
</protein>
<gene>
    <name evidence="3" type="ORF">AAAT34_05525</name>
</gene>
<feature type="chain" id="PRO_5045688936" evidence="1">
    <location>
        <begin position="20"/>
        <end position="723"/>
    </location>
</feature>
<keyword evidence="1" id="KW-0732">Signal</keyword>
<evidence type="ECO:0000256" key="1">
    <source>
        <dbReference type="SAM" id="SignalP"/>
    </source>
</evidence>
<keyword evidence="3" id="KW-0482">Metalloprotease</keyword>
<organism evidence="3 4">
    <name type="scientific">Hallella faecis</name>
    <dbReference type="NCBI Taxonomy" id="2841596"/>
    <lineage>
        <taxon>Bacteria</taxon>
        <taxon>Pseudomonadati</taxon>
        <taxon>Bacteroidota</taxon>
        <taxon>Bacteroidia</taxon>
        <taxon>Bacteroidales</taxon>
        <taxon>Prevotellaceae</taxon>
        <taxon>Hallella</taxon>
    </lineage>
</organism>
<dbReference type="GO" id="GO:0008237">
    <property type="term" value="F:metallopeptidase activity"/>
    <property type="evidence" value="ECO:0007669"/>
    <property type="project" value="UniProtKB-KW"/>
</dbReference>
<dbReference type="PANTHER" id="PTHR41775:SF1">
    <property type="entry name" value="PEPTIDASE M6-LIKE DOMAIN-CONTAINING PROTEIN"/>
    <property type="match status" value="1"/>
</dbReference>
<proteinExistence type="predicted"/>
<keyword evidence="3" id="KW-0645">Protease</keyword>
<feature type="domain" description="Peptidase M6-like" evidence="2">
    <location>
        <begin position="105"/>
        <end position="332"/>
    </location>
</feature>
<keyword evidence="3" id="KW-0378">Hydrolase</keyword>
<dbReference type="EMBL" id="JBBNFP010000015">
    <property type="protein sequence ID" value="MEQ2486517.1"/>
    <property type="molecule type" value="Genomic_DNA"/>
</dbReference>
<evidence type="ECO:0000259" key="2">
    <source>
        <dbReference type="Pfam" id="PF05547"/>
    </source>
</evidence>
<feature type="signal peptide" evidence="1">
    <location>
        <begin position="1"/>
        <end position="19"/>
    </location>
</feature>
<reference evidence="3 4" key="1">
    <citation type="submission" date="2024-04" db="EMBL/GenBank/DDBJ databases">
        <title>Human intestinal bacterial collection.</title>
        <authorList>
            <person name="Pauvert C."/>
            <person name="Hitch T.C.A."/>
            <person name="Clavel T."/>
        </authorList>
    </citation>
    <scope>NUCLEOTIDE SEQUENCE [LARGE SCALE GENOMIC DNA]</scope>
    <source>
        <strain evidence="3 4">CLA-AA-H145</strain>
    </source>
</reference>
<dbReference type="Pfam" id="PF05547">
    <property type="entry name" value="Peptidase_M6"/>
    <property type="match status" value="1"/>
</dbReference>
<comment type="caution">
    <text evidence="3">The sequence shown here is derived from an EMBL/GenBank/DDBJ whole genome shotgun (WGS) entry which is preliminary data.</text>
</comment>
<accession>A0ABV1FQ37</accession>
<keyword evidence="4" id="KW-1185">Reference proteome</keyword>
<sequence>MKKTLLTAALTLATVATMAVPAKRGQWRTVTLSDGQAVRVELRGDEFNHYWQAADGTRYVENDGVWQKASAQTLMGMRRGAARRNTANIRQLATRRRAQGYTGNKKGLIILVDFPDKPFKAGHTQALFNQIANEKGYSENGFKGSVSDYFSAQSNGLFNLSFDVVGPVRMSKNSTYYGGTSKNGDDEPVDELVKEACRKVDDQVNFANYDWSGNGEVDQVFILYAGKGQADGGANNTIWPHEFWLSAYPGGSHITLDGKKIDTYACSSELNGLNGLSGIGTICHEFSHCLGLPDWYDVYYSGNFGMCDFSLMDMGSYLGDGMTPPNYTAWERWYSGWTEPIELTADTTAISGMLSLTENGNTYVIYNEANRNEYYLLENRQQTGWDVNLPSHGLMVSHVDYDPTIWDYNIVNTFTEKGDDYEQQGVSNDHQRMTIFHADNEDGESFYDYDGNYNIDSEVHDLYPYNGLDSLTNRSVPAAKVYNANTDGSHFMNLGLYRITENSDGTVSFESRPTSAPSNDVPIVGDYLLHETFDNCNGEGGNSGGFGGTLATGMFSPDLDGWDATVAIGADRCGRFGNSSTPGFVNSPSFTAVSDTMTLSFRAAGWDAKRDGTDLLVVLKGNGTFVDSQSTDMSLTMAKGAWTTYTLRFTATGKLCINFQPSKRFFLDDVAVTKPSATGISAIEGVRPTKTGRVYSLSGQYLGTDLRTLPRGIYIVDGKKVVK</sequence>
<dbReference type="RefSeq" id="WP_215759599.1">
    <property type="nucleotide sequence ID" value="NZ_JAHKBE010000015.1"/>
</dbReference>
<name>A0ABV1FQ37_9BACT</name>
<dbReference type="PANTHER" id="PTHR41775">
    <property type="entry name" value="SECRETED PROTEIN-RELATED"/>
    <property type="match status" value="1"/>
</dbReference>